<dbReference type="PANTHER" id="PTHR30337">
    <property type="entry name" value="COMPONENT OF ATP-DEPENDENT DSDNA EXONUCLEASE"/>
    <property type="match status" value="1"/>
</dbReference>
<name>A0A172JHQ6_BPPB1</name>
<dbReference type="RefSeq" id="YP_009282907.1">
    <property type="nucleotide sequence ID" value="NC_031039.1"/>
</dbReference>
<reference evidence="1 2" key="1">
    <citation type="journal article" date="2016" name="Virology">
        <title>The genome of AR9, a giant transducing Bacillus phage encoding two multisubunit RNA polymerases.</title>
        <authorList>
            <person name="Lavysh D."/>
            <person name="Sokolova M."/>
            <person name="Minakhin L."/>
            <person name="Yakunina M."/>
            <person name="Artamonova T."/>
            <person name="Kozyavkin S."/>
            <person name="Makarova K.S."/>
            <person name="Koonin E.V."/>
            <person name="Severinov K."/>
        </authorList>
    </citation>
    <scope>NUCLEOTIDE SEQUENCE [LARGE SCALE GENOMIC DNA]</scope>
</reference>
<organism evidence="1 2">
    <name type="scientific">Bacillus phage AR9</name>
    <dbReference type="NCBI Taxonomy" id="1815509"/>
    <lineage>
        <taxon>Viruses</taxon>
        <taxon>Duplodnaviria</taxon>
        <taxon>Heunggongvirae</taxon>
        <taxon>Uroviricota</taxon>
        <taxon>Caudoviricetes</taxon>
        <taxon>Takahashivirus</taxon>
        <taxon>Bacillus phage PBS1</taxon>
    </lineage>
</organism>
<dbReference type="OrthoDB" id="5080at10239"/>
<dbReference type="Proteomes" id="UP000202618">
    <property type="component" value="Segment"/>
</dbReference>
<accession>A0A172JHQ6</accession>
<protein>
    <submittedName>
        <fullName evidence="1">Metallophosphatase</fullName>
    </submittedName>
</protein>
<dbReference type="InterPro" id="IPR029052">
    <property type="entry name" value="Metallo-depent_PP-like"/>
</dbReference>
<dbReference type="KEGG" id="vg:29058721"/>
<dbReference type="Gene3D" id="3.60.21.10">
    <property type="match status" value="1"/>
</dbReference>
<evidence type="ECO:0000313" key="1">
    <source>
        <dbReference type="EMBL" id="AMS01087.1"/>
    </source>
</evidence>
<proteinExistence type="predicted"/>
<sequence>MKNNELYGLVIADIHFGKKDDVKLYEELKKYFISKIDNEKEDIDYIIISGDLFDRILRMNEIGSTLCIKFILELVDLSLKYNFKLRLLKGTKTHDFNQLSNFKYIEAKHYPRFRIIETVEEEEIFPDTFFLYMPEEYVENQEEYYDKYFNLEEDAKYDMIFFHGTFDFVGFIPDIESERHVKNAPVYDSDRIADLVYGKAIGGHIHTRNIYKNKIEYTSSFSRFCFGEEKPKGFVEVFYNQETLECRTKFIENEDAPTYVTFNMDDIKGDNLEDKLKIIGELKKEYDHVRIIAKDINDEDVSAMKSLVSQDSDVKLDIKRKDIEDKVDEEYMFIINREYDLTTTTQKYIQLKYGINLTLDTINKAIMEEK</sequence>
<dbReference type="GO" id="GO:0016787">
    <property type="term" value="F:hydrolase activity"/>
    <property type="evidence" value="ECO:0007669"/>
    <property type="project" value="InterPro"/>
</dbReference>
<dbReference type="GeneID" id="29058721"/>
<evidence type="ECO:0000313" key="2">
    <source>
        <dbReference type="Proteomes" id="UP000202618"/>
    </source>
</evidence>
<dbReference type="SUPFAM" id="SSF56300">
    <property type="entry name" value="Metallo-dependent phosphatases"/>
    <property type="match status" value="1"/>
</dbReference>
<dbReference type="InterPro" id="IPR050535">
    <property type="entry name" value="DNA_Repair-Maintenance_Comp"/>
</dbReference>
<gene>
    <name evidence="1" type="ORF">AR9_g002</name>
</gene>
<dbReference type="EMBL" id="KU878088">
    <property type="protein sequence ID" value="AMS01087.1"/>
    <property type="molecule type" value="Genomic_DNA"/>
</dbReference>